<dbReference type="PANTHER" id="PTHR43130:SF2">
    <property type="entry name" value="DJ-1_PFPI DOMAIN-CONTAINING PROTEIN"/>
    <property type="match status" value="1"/>
</dbReference>
<dbReference type="OrthoDB" id="9803764at2"/>
<evidence type="ECO:0000313" key="3">
    <source>
        <dbReference type="Proteomes" id="UP000054877"/>
    </source>
</evidence>
<dbReference type="CDD" id="cd03139">
    <property type="entry name" value="GATase1_PfpI_2"/>
    <property type="match status" value="1"/>
</dbReference>
<gene>
    <name evidence="2" type="primary">thiJ</name>
    <name evidence="2" type="ORF">Lspi_2011</name>
</gene>
<dbReference type="InterPro" id="IPR029062">
    <property type="entry name" value="Class_I_gatase-like"/>
</dbReference>
<dbReference type="Gene3D" id="3.40.50.880">
    <property type="match status" value="1"/>
</dbReference>
<dbReference type="EMBL" id="LNYX01000030">
    <property type="protein sequence ID" value="KTD62161.1"/>
    <property type="molecule type" value="Genomic_DNA"/>
</dbReference>
<dbReference type="RefSeq" id="WP_058483929.1">
    <property type="nucleotide sequence ID" value="NZ_CAAAII010000004.1"/>
</dbReference>
<evidence type="ECO:0000259" key="1">
    <source>
        <dbReference type="Pfam" id="PF01965"/>
    </source>
</evidence>
<dbReference type="InterPro" id="IPR052158">
    <property type="entry name" value="INH-QAR"/>
</dbReference>
<organism evidence="2 3">
    <name type="scientific">Legionella spiritensis</name>
    <dbReference type="NCBI Taxonomy" id="452"/>
    <lineage>
        <taxon>Bacteria</taxon>
        <taxon>Pseudomonadati</taxon>
        <taxon>Pseudomonadota</taxon>
        <taxon>Gammaproteobacteria</taxon>
        <taxon>Legionellales</taxon>
        <taxon>Legionellaceae</taxon>
        <taxon>Legionella</taxon>
    </lineage>
</organism>
<proteinExistence type="predicted"/>
<dbReference type="InterPro" id="IPR002818">
    <property type="entry name" value="DJ-1/PfpI"/>
</dbReference>
<name>A0A0W0YZ40_LEGSP</name>
<dbReference type="STRING" id="452.Lspi_2011"/>
<evidence type="ECO:0000313" key="2">
    <source>
        <dbReference type="EMBL" id="KTD62161.1"/>
    </source>
</evidence>
<sequence>MHITFLFYEGMTALDAIGPHEILSRLPNASVKRVALNSGNICTCSDLILTADYTLSDVSQTDILVIPGAGNATALREYPDILEWVKDIHASTIWTTSVCTGSLILGAAGLLSGVKATTHWAVMERLKKWNAIPTFQRVVESGKIMTAAGVSAGIDMALTLAAKISGEDIAQTLQLGLEYDPQPPFNSGSPDKASPQILKNLQARLSDRFEAE</sequence>
<comment type="caution">
    <text evidence="2">The sequence shown here is derived from an EMBL/GenBank/DDBJ whole genome shotgun (WGS) entry which is preliminary data.</text>
</comment>
<dbReference type="SUPFAM" id="SSF52317">
    <property type="entry name" value="Class I glutamine amidotransferase-like"/>
    <property type="match status" value="1"/>
</dbReference>
<keyword evidence="3" id="KW-1185">Reference proteome</keyword>
<dbReference type="Pfam" id="PF01965">
    <property type="entry name" value="DJ-1_PfpI"/>
    <property type="match status" value="1"/>
</dbReference>
<feature type="domain" description="DJ-1/PfpI" evidence="1">
    <location>
        <begin position="2"/>
        <end position="161"/>
    </location>
</feature>
<protein>
    <submittedName>
        <fullName evidence="2">4-methyl-5(B-hydroxyethyl)-thiazole monophosphate biosynthesis enzyme</fullName>
    </submittedName>
</protein>
<dbReference type="GO" id="GO:0006355">
    <property type="term" value="P:regulation of DNA-templated transcription"/>
    <property type="evidence" value="ECO:0007669"/>
    <property type="project" value="TreeGrafter"/>
</dbReference>
<dbReference type="Proteomes" id="UP000054877">
    <property type="component" value="Unassembled WGS sequence"/>
</dbReference>
<dbReference type="PANTHER" id="PTHR43130">
    <property type="entry name" value="ARAC-FAMILY TRANSCRIPTIONAL REGULATOR"/>
    <property type="match status" value="1"/>
</dbReference>
<accession>A0A0W0YZ40</accession>
<dbReference type="PATRIC" id="fig|452.5.peg.2216"/>
<dbReference type="AlphaFoldDB" id="A0A0W0YZ40"/>
<reference evidence="2 3" key="1">
    <citation type="submission" date="2015-11" db="EMBL/GenBank/DDBJ databases">
        <title>Genomic analysis of 38 Legionella species identifies large and diverse effector repertoires.</title>
        <authorList>
            <person name="Burstein D."/>
            <person name="Amaro F."/>
            <person name="Zusman T."/>
            <person name="Lifshitz Z."/>
            <person name="Cohen O."/>
            <person name="Gilbert J.A."/>
            <person name="Pupko T."/>
            <person name="Shuman H.A."/>
            <person name="Segal G."/>
        </authorList>
    </citation>
    <scope>NUCLEOTIDE SEQUENCE [LARGE SCALE GENOMIC DNA]</scope>
    <source>
        <strain evidence="2 3">Mt.St.Helens-9</strain>
    </source>
</reference>